<dbReference type="HOGENOM" id="CLU_2317383_0_0_0"/>
<sequence>MNISVNGWFKILGGVLVIKSLSGFYFLFHKNSVPALLVTFGWVFEVLSLALGVSFVLLKFVEITDVVRKNVVFALLITLITLFIFKSFYKYGLSPMGVF</sequence>
<dbReference type="AlphaFoldDB" id="M1YLT6"/>
<dbReference type="EMBL" id="CAQJ01000078">
    <property type="protein sequence ID" value="CCQ91442.1"/>
    <property type="molecule type" value="Genomic_DNA"/>
</dbReference>
<organism evidence="2 3">
    <name type="scientific">Nitrospina gracilis (strain 3/211)</name>
    <dbReference type="NCBI Taxonomy" id="1266370"/>
    <lineage>
        <taxon>Bacteria</taxon>
        <taxon>Pseudomonadati</taxon>
        <taxon>Nitrospinota/Tectimicrobiota group</taxon>
        <taxon>Nitrospinota</taxon>
        <taxon>Nitrospinia</taxon>
        <taxon>Nitrospinales</taxon>
        <taxon>Nitrospinaceae</taxon>
        <taxon>Nitrospina</taxon>
    </lineage>
</organism>
<keyword evidence="1" id="KW-1133">Transmembrane helix</keyword>
<dbReference type="Proteomes" id="UP000011704">
    <property type="component" value="Unassembled WGS sequence"/>
</dbReference>
<evidence type="ECO:0000256" key="1">
    <source>
        <dbReference type="SAM" id="Phobius"/>
    </source>
</evidence>
<evidence type="ECO:0000313" key="3">
    <source>
        <dbReference type="Proteomes" id="UP000011704"/>
    </source>
</evidence>
<dbReference type="RefSeq" id="WP_005010149.1">
    <property type="nucleotide sequence ID" value="NZ_HG422173.1"/>
</dbReference>
<keyword evidence="3" id="KW-1185">Reference proteome</keyword>
<reference evidence="2 3" key="1">
    <citation type="journal article" date="2013" name="Front. Microbiol.">
        <title>The genome of Nitrospina gracilis illuminates the metabolism and evolution of the major marine nitrite oxidizer.</title>
        <authorList>
            <person name="Luecker S."/>
            <person name="Nowka B."/>
            <person name="Rattei T."/>
            <person name="Spieck E."/>
            <person name="and Daims H."/>
        </authorList>
    </citation>
    <scope>NUCLEOTIDE SEQUENCE [LARGE SCALE GENOMIC DNA]</scope>
    <source>
        <strain evidence="2 3">3/211</strain>
    </source>
</reference>
<evidence type="ECO:0000313" key="2">
    <source>
        <dbReference type="EMBL" id="CCQ91442.1"/>
    </source>
</evidence>
<feature type="transmembrane region" description="Helical" evidence="1">
    <location>
        <begin position="34"/>
        <end position="58"/>
    </location>
</feature>
<feature type="transmembrane region" description="Helical" evidence="1">
    <location>
        <begin position="70"/>
        <end position="89"/>
    </location>
</feature>
<accession>M1YLT6</accession>
<gene>
    <name evidence="2" type="ORF">NITGR_700003</name>
</gene>
<comment type="caution">
    <text evidence="2">The sequence shown here is derived from an EMBL/GenBank/DDBJ whole genome shotgun (WGS) entry which is preliminary data.</text>
</comment>
<feature type="transmembrane region" description="Helical" evidence="1">
    <location>
        <begin position="7"/>
        <end position="28"/>
    </location>
</feature>
<dbReference type="STRING" id="1266370.NITGR_700003"/>
<dbReference type="InParanoid" id="M1YLT6"/>
<keyword evidence="1" id="KW-0812">Transmembrane</keyword>
<name>M1YLT6_NITG3</name>
<proteinExistence type="predicted"/>
<protein>
    <submittedName>
        <fullName evidence="2">Uncharacterized protein</fullName>
    </submittedName>
</protein>
<keyword evidence="1" id="KW-0472">Membrane</keyword>